<dbReference type="EMBL" id="JAUSRD010000002">
    <property type="protein sequence ID" value="MDP9892054.1"/>
    <property type="molecule type" value="Genomic_DNA"/>
</dbReference>
<comment type="function">
    <text evidence="2">Plays an important role in DNA replication, recombination and repair. Binds to ssDNA and to an array of partner proteins to recruit them to their sites of action during DNA metabolism.</text>
</comment>
<evidence type="ECO:0000313" key="5">
    <source>
        <dbReference type="EMBL" id="MDP9892054.1"/>
    </source>
</evidence>
<keyword evidence="1 2" id="KW-0238">DNA-binding</keyword>
<feature type="short sequence motif" description="Important for interaction with partner proteins" evidence="2">
    <location>
        <begin position="224"/>
        <end position="229"/>
    </location>
</feature>
<sequence length="229" mass="23787">MAASLVGVFQEPGGGAPPAGIGHNPRFSFSSSFIYLSGAVHMASVNKVIVVGNLGRDPEMRTFPSGDQVANVTVATTDRWKDKQSGEMREATEWHRIVFNGRLAEIAGQYLRKGSQVYVEGSLRTRKWTDKDGIEKYTTEIRADQMQMLGSRQGQGGPSGGPEDDGGYSQGGGGGGGYSQGGNGGGGGGGGGYTPRAPAAAPRAPSAAPRQAPAKSSTGFDDMDDDIPF</sequence>
<dbReference type="PROSITE" id="PS50935">
    <property type="entry name" value="SSB"/>
    <property type="match status" value="1"/>
</dbReference>
<dbReference type="SUPFAM" id="SSF50249">
    <property type="entry name" value="Nucleic acid-binding proteins"/>
    <property type="match status" value="1"/>
</dbReference>
<comment type="subunit">
    <text evidence="2">Homotetramer.</text>
</comment>
<dbReference type="GO" id="GO:0003697">
    <property type="term" value="F:single-stranded DNA binding"/>
    <property type="evidence" value="ECO:0007669"/>
    <property type="project" value="UniProtKB-UniRule"/>
</dbReference>
<evidence type="ECO:0000256" key="3">
    <source>
        <dbReference type="RuleBase" id="RU000524"/>
    </source>
</evidence>
<dbReference type="HAMAP" id="MF_00984">
    <property type="entry name" value="SSB"/>
    <property type="match status" value="1"/>
</dbReference>
<dbReference type="GO" id="GO:0009295">
    <property type="term" value="C:nucleoid"/>
    <property type="evidence" value="ECO:0007669"/>
    <property type="project" value="TreeGrafter"/>
</dbReference>
<dbReference type="InterPro" id="IPR000424">
    <property type="entry name" value="Primosome_PriB/ssb"/>
</dbReference>
<dbReference type="PANTHER" id="PTHR10302">
    <property type="entry name" value="SINGLE-STRANDED DNA-BINDING PROTEIN"/>
    <property type="match status" value="1"/>
</dbReference>
<keyword evidence="2" id="KW-0233">DNA recombination</keyword>
<evidence type="ECO:0000256" key="2">
    <source>
        <dbReference type="HAMAP-Rule" id="MF_00984"/>
    </source>
</evidence>
<dbReference type="GO" id="GO:0006281">
    <property type="term" value="P:DNA repair"/>
    <property type="evidence" value="ECO:0007669"/>
    <property type="project" value="UniProtKB-UniRule"/>
</dbReference>
<dbReference type="Gene3D" id="2.40.50.140">
    <property type="entry name" value="Nucleic acid-binding proteins"/>
    <property type="match status" value="1"/>
</dbReference>
<name>A0AAW8CVY9_9BURK</name>
<feature type="compositionally biased region" description="Low complexity" evidence="4">
    <location>
        <begin position="194"/>
        <end position="214"/>
    </location>
</feature>
<organism evidence="5 6">
    <name type="scientific">Variovorax boronicumulans</name>
    <dbReference type="NCBI Taxonomy" id="436515"/>
    <lineage>
        <taxon>Bacteria</taxon>
        <taxon>Pseudomonadati</taxon>
        <taxon>Pseudomonadota</taxon>
        <taxon>Betaproteobacteria</taxon>
        <taxon>Burkholderiales</taxon>
        <taxon>Comamonadaceae</taxon>
        <taxon>Variovorax</taxon>
    </lineage>
</organism>
<keyword evidence="2" id="KW-0235">DNA replication</keyword>
<reference evidence="5" key="1">
    <citation type="submission" date="2023-07" db="EMBL/GenBank/DDBJ databases">
        <title>Sorghum-associated microbial communities from plants grown in Nebraska, USA.</title>
        <authorList>
            <person name="Schachtman D."/>
        </authorList>
    </citation>
    <scope>NUCLEOTIDE SEQUENCE</scope>
    <source>
        <strain evidence="5">DS3754</strain>
    </source>
</reference>
<comment type="caution">
    <text evidence="2">Lacks conserved residue(s) required for the propagation of feature annotation.</text>
</comment>
<keyword evidence="2" id="KW-0227">DNA damage</keyword>
<protein>
    <recommendedName>
        <fullName evidence="2 3">Single-stranded DNA-binding protein</fullName>
        <shortName evidence="2">SSB</shortName>
    </recommendedName>
</protein>
<dbReference type="CDD" id="cd04496">
    <property type="entry name" value="SSB_OBF"/>
    <property type="match status" value="1"/>
</dbReference>
<comment type="caution">
    <text evidence="5">The sequence shown here is derived from an EMBL/GenBank/DDBJ whole genome shotgun (WGS) entry which is preliminary data.</text>
</comment>
<proteinExistence type="inferred from homology"/>
<evidence type="ECO:0000256" key="4">
    <source>
        <dbReference type="SAM" id="MobiDB-lite"/>
    </source>
</evidence>
<dbReference type="InterPro" id="IPR012340">
    <property type="entry name" value="NA-bd_OB-fold"/>
</dbReference>
<feature type="compositionally biased region" description="Gly residues" evidence="4">
    <location>
        <begin position="168"/>
        <end position="193"/>
    </location>
</feature>
<evidence type="ECO:0000313" key="6">
    <source>
        <dbReference type="Proteomes" id="UP001242045"/>
    </source>
</evidence>
<dbReference type="NCBIfam" id="TIGR00621">
    <property type="entry name" value="ssb"/>
    <property type="match status" value="1"/>
</dbReference>
<dbReference type="Proteomes" id="UP001242045">
    <property type="component" value="Unassembled WGS sequence"/>
</dbReference>
<accession>A0AAW8CVY9</accession>
<evidence type="ECO:0000256" key="1">
    <source>
        <dbReference type="ARBA" id="ARBA00023125"/>
    </source>
</evidence>
<dbReference type="AlphaFoldDB" id="A0AAW8CVY9"/>
<dbReference type="NCBIfam" id="NF005406">
    <property type="entry name" value="PRK06958.1"/>
    <property type="match status" value="1"/>
</dbReference>
<dbReference type="InterPro" id="IPR011344">
    <property type="entry name" value="ssDNA-bd"/>
</dbReference>
<gene>
    <name evidence="5" type="ORF">J2W31_001157</name>
</gene>
<dbReference type="Pfam" id="PF00436">
    <property type="entry name" value="SSB"/>
    <property type="match status" value="1"/>
</dbReference>
<dbReference type="GO" id="GO:0006260">
    <property type="term" value="P:DNA replication"/>
    <property type="evidence" value="ECO:0007669"/>
    <property type="project" value="UniProtKB-UniRule"/>
</dbReference>
<dbReference type="PANTHER" id="PTHR10302:SF27">
    <property type="entry name" value="SINGLE-STRANDED DNA-BINDING PROTEIN"/>
    <property type="match status" value="1"/>
</dbReference>
<dbReference type="GO" id="GO:0006310">
    <property type="term" value="P:DNA recombination"/>
    <property type="evidence" value="ECO:0007669"/>
    <property type="project" value="UniProtKB-UniRule"/>
</dbReference>
<feature type="region of interest" description="Disordered" evidence="4">
    <location>
        <begin position="150"/>
        <end position="229"/>
    </location>
</feature>
<keyword evidence="2" id="KW-0234">DNA repair</keyword>